<dbReference type="GO" id="GO:0018169">
    <property type="term" value="F:ribosomal S6-glutamic acid ligase activity"/>
    <property type="evidence" value="ECO:0007669"/>
    <property type="project" value="TreeGrafter"/>
</dbReference>
<evidence type="ECO:0000256" key="1">
    <source>
        <dbReference type="PROSITE-ProRule" id="PRU00409"/>
    </source>
</evidence>
<dbReference type="Gene3D" id="3.30.470.20">
    <property type="entry name" value="ATP-grasp fold, B domain"/>
    <property type="match status" value="1"/>
</dbReference>
<sequence>MNKKKLLVQSSSTDASTNDVLDWLYYLSGGDYAVVRLNDTGYIRSVTVQMNNREQRICLATQDRELYLDELDSRWYRRGRLSLPAATFTKTDAETFALALHTRRYVDAETDVVCNFIENNLDRYTASLNRQADDGINKLDLLQLAAELGISIPDTLVTNERQALLAFGLKYPMLVTKSLGRNAFTCPLEQAGSVKLGMGTVLINAADINTLYAAAGGPLALPALYQQYVDKQLELRIFYLDGAFYPMAIFSQADARTRVDFRHYDPARPNRCVPYQLPEPVERKLDALMQHAGLTSGSVDMILTPDNDYVFLEVNPVGQFQWLARNCNYDIDRQIAAYLLNGYDDE</sequence>
<dbReference type="EMBL" id="PYGD01000003">
    <property type="protein sequence ID" value="PSK92539.1"/>
    <property type="molecule type" value="Genomic_DNA"/>
</dbReference>
<organism evidence="3 4">
    <name type="scientific">Taibaiella chishuiensis</name>
    <dbReference type="NCBI Taxonomy" id="1434707"/>
    <lineage>
        <taxon>Bacteria</taxon>
        <taxon>Pseudomonadati</taxon>
        <taxon>Bacteroidota</taxon>
        <taxon>Chitinophagia</taxon>
        <taxon>Chitinophagales</taxon>
        <taxon>Chitinophagaceae</taxon>
        <taxon>Taibaiella</taxon>
    </lineage>
</organism>
<keyword evidence="1" id="KW-0547">Nucleotide-binding</keyword>
<feature type="domain" description="ATP-grasp" evidence="2">
    <location>
        <begin position="142"/>
        <end position="340"/>
    </location>
</feature>
<dbReference type="OrthoDB" id="583309at2"/>
<dbReference type="NCBIfam" id="TIGR04192">
    <property type="entry name" value="GRASP_w_spasm"/>
    <property type="match status" value="1"/>
</dbReference>
<evidence type="ECO:0000313" key="4">
    <source>
        <dbReference type="Proteomes" id="UP000240572"/>
    </source>
</evidence>
<evidence type="ECO:0000259" key="2">
    <source>
        <dbReference type="PROSITE" id="PS50975"/>
    </source>
</evidence>
<dbReference type="GO" id="GO:0046872">
    <property type="term" value="F:metal ion binding"/>
    <property type="evidence" value="ECO:0007669"/>
    <property type="project" value="InterPro"/>
</dbReference>
<dbReference type="SUPFAM" id="SSF56059">
    <property type="entry name" value="Glutathione synthetase ATP-binding domain-like"/>
    <property type="match status" value="1"/>
</dbReference>
<dbReference type="PROSITE" id="PS50975">
    <property type="entry name" value="ATP_GRASP"/>
    <property type="match status" value="1"/>
</dbReference>
<proteinExistence type="predicted"/>
<dbReference type="RefSeq" id="WP_106522728.1">
    <property type="nucleotide sequence ID" value="NZ_PYGD01000003.1"/>
</dbReference>
<evidence type="ECO:0000313" key="3">
    <source>
        <dbReference type="EMBL" id="PSK92539.1"/>
    </source>
</evidence>
<name>A0A2P8D5S0_9BACT</name>
<dbReference type="InterPro" id="IPR026455">
    <property type="entry name" value="GRASP_w_spasm"/>
</dbReference>
<accession>A0A2P8D5S0</accession>
<comment type="caution">
    <text evidence="3">The sequence shown here is derived from an EMBL/GenBank/DDBJ whole genome shotgun (WGS) entry which is preliminary data.</text>
</comment>
<protein>
    <submittedName>
        <fullName evidence="3">ATP-GRASP peptide maturase of grasp-with-spasm system</fullName>
    </submittedName>
</protein>
<gene>
    <name evidence="3" type="ORF">B0I18_103116</name>
</gene>
<reference evidence="3 4" key="1">
    <citation type="submission" date="2018-03" db="EMBL/GenBank/DDBJ databases">
        <title>Genomic Encyclopedia of Type Strains, Phase III (KMG-III): the genomes of soil and plant-associated and newly described type strains.</title>
        <authorList>
            <person name="Whitman W."/>
        </authorList>
    </citation>
    <scope>NUCLEOTIDE SEQUENCE [LARGE SCALE GENOMIC DNA]</scope>
    <source>
        <strain evidence="3 4">CGMCC 1.12700</strain>
    </source>
</reference>
<keyword evidence="4" id="KW-1185">Reference proteome</keyword>
<dbReference type="AlphaFoldDB" id="A0A2P8D5S0"/>
<dbReference type="GO" id="GO:0005524">
    <property type="term" value="F:ATP binding"/>
    <property type="evidence" value="ECO:0007669"/>
    <property type="project" value="UniProtKB-UniRule"/>
</dbReference>
<keyword evidence="1" id="KW-0067">ATP-binding</keyword>
<dbReference type="GO" id="GO:0005737">
    <property type="term" value="C:cytoplasm"/>
    <property type="evidence" value="ECO:0007669"/>
    <property type="project" value="TreeGrafter"/>
</dbReference>
<dbReference type="PANTHER" id="PTHR21621">
    <property type="entry name" value="RIBOSOMAL PROTEIN S6 MODIFICATION PROTEIN"/>
    <property type="match status" value="1"/>
</dbReference>
<dbReference type="InterPro" id="IPR011761">
    <property type="entry name" value="ATP-grasp"/>
</dbReference>
<dbReference type="GO" id="GO:0009432">
    <property type="term" value="P:SOS response"/>
    <property type="evidence" value="ECO:0007669"/>
    <property type="project" value="TreeGrafter"/>
</dbReference>
<dbReference type="PANTHER" id="PTHR21621:SF0">
    <property type="entry name" value="BETA-CITRYLGLUTAMATE SYNTHASE B-RELATED"/>
    <property type="match status" value="1"/>
</dbReference>
<dbReference type="Proteomes" id="UP000240572">
    <property type="component" value="Unassembled WGS sequence"/>
</dbReference>